<evidence type="ECO:0000313" key="4">
    <source>
        <dbReference type="Proteomes" id="UP000037997"/>
    </source>
</evidence>
<dbReference type="RefSeq" id="WP_005020497.1">
    <property type="nucleotide sequence ID" value="NZ_CABKNZ010000044.1"/>
</dbReference>
<dbReference type="EMBL" id="JNUR01000004">
    <property type="protein sequence ID" value="KPH51493.1"/>
    <property type="molecule type" value="Genomic_DNA"/>
</dbReference>
<comment type="caution">
    <text evidence="2">The sequence shown here is derived from an EMBL/GenBank/DDBJ whole genome shotgun (WGS) entry which is preliminary data.</text>
</comment>
<accession>A0A0N0LT00</accession>
<name>A0A0N0LT00_9HELI</name>
<dbReference type="PATRIC" id="fig|35818.10.peg.1287"/>
<evidence type="ECO:0000313" key="2">
    <source>
        <dbReference type="EMBL" id="KPH56387.1"/>
    </source>
</evidence>
<sequence length="147" mass="17236">MATRSLIGFVENGNIVASYCHFDGYLEHNGRILLEFYNDYALAKELVLGGCMSSIDPNIKEVNYYKPYEAPNTFPYAEASKSFKKNYLKKSSEPPYIDIEYIYYHNEEKWLYREVTYTYISNRISFSEEKILQNNIALDKKTQGILF</sequence>
<gene>
    <name evidence="2" type="ORF">HPU229334_01275</name>
    <name evidence="1" type="ORF">HPU229336_06340</name>
</gene>
<protein>
    <submittedName>
        <fullName evidence="2">Uncharacterized protein</fullName>
    </submittedName>
</protein>
<dbReference type="Proteomes" id="UP000037800">
    <property type="component" value="Unassembled WGS sequence"/>
</dbReference>
<reference evidence="3 4" key="1">
    <citation type="submission" date="2014-06" db="EMBL/GenBank/DDBJ databases">
        <title>Helicobacter pullorum isolates in fresh chicken meat - phenotypic and genotypic features.</title>
        <authorList>
            <person name="Borges V."/>
            <person name="Santos A."/>
            <person name="Correia C.B."/>
            <person name="Saraiva M."/>
            <person name="Menard A."/>
            <person name="Vieira L."/>
            <person name="Sampaio D.A."/>
            <person name="Gomes J.P."/>
            <person name="Oleastro M."/>
        </authorList>
    </citation>
    <scope>NUCLEOTIDE SEQUENCE [LARGE SCALE GENOMIC DNA]</scope>
    <source>
        <strain evidence="2 4">229334/12</strain>
        <strain evidence="1 3">229336/12</strain>
    </source>
</reference>
<proteinExistence type="predicted"/>
<dbReference type="AlphaFoldDB" id="A0A0N0LT00"/>
<organism evidence="2 4">
    <name type="scientific">Helicobacter pullorum</name>
    <dbReference type="NCBI Taxonomy" id="35818"/>
    <lineage>
        <taxon>Bacteria</taxon>
        <taxon>Pseudomonadati</taxon>
        <taxon>Campylobacterota</taxon>
        <taxon>Epsilonproteobacteria</taxon>
        <taxon>Campylobacterales</taxon>
        <taxon>Helicobacteraceae</taxon>
        <taxon>Helicobacter</taxon>
    </lineage>
</organism>
<evidence type="ECO:0000313" key="1">
    <source>
        <dbReference type="EMBL" id="KPH51493.1"/>
    </source>
</evidence>
<dbReference type="STRING" id="35818.HPU229336_06340"/>
<dbReference type="EMBL" id="JNOC01000015">
    <property type="protein sequence ID" value="KPH56387.1"/>
    <property type="molecule type" value="Genomic_DNA"/>
</dbReference>
<dbReference type="Proteomes" id="UP000037997">
    <property type="component" value="Unassembled WGS sequence"/>
</dbReference>
<evidence type="ECO:0000313" key="3">
    <source>
        <dbReference type="Proteomes" id="UP000037800"/>
    </source>
</evidence>